<evidence type="ECO:0000313" key="3">
    <source>
        <dbReference type="EMBL" id="MBB5954697.1"/>
    </source>
</evidence>
<evidence type="ECO:0000256" key="1">
    <source>
        <dbReference type="SAM" id="MobiDB-lite"/>
    </source>
</evidence>
<name>A0A841CEW2_9PSEU</name>
<reference evidence="3 4" key="1">
    <citation type="submission" date="2020-08" db="EMBL/GenBank/DDBJ databases">
        <title>Genomic Encyclopedia of Type Strains, Phase III (KMG-III): the genomes of soil and plant-associated and newly described type strains.</title>
        <authorList>
            <person name="Whitman W."/>
        </authorList>
    </citation>
    <scope>NUCLEOTIDE SEQUENCE [LARGE SCALE GENOMIC DNA]</scope>
    <source>
        <strain evidence="3 4">CECT 8640</strain>
    </source>
</reference>
<dbReference type="InterPro" id="IPR027417">
    <property type="entry name" value="P-loop_NTPase"/>
</dbReference>
<sequence>MSGNGGRTLPDSDFFISYTSEDRAWAEWIAWQLEQDGYRVLIQAWDMVPGSNWVHRMQAGVRESSRTVAVLSRTYLSSVYGQAEWHAAWRDDPLGERQQLLVLRVEDCERPGLLGAVVSVDLFGVDEAASRRRLHEAVRGALTGRLKPSVPPGFPGGPRAVTVRPQFPGALAEIWHVPARNPAFTGREAELSLLHKAFRTGATVHALLGMAGVGKSQLMVEYAHRHSADFDVVWWIPAEDPALIPDHLAALGRELGAPDGALTGLRDRQRWLVVFDDADDPAAVRDHLPPGSGLVVVTTRRNGFRALGEVVELGVLDRPDSVALVRRRLPAVSGEDADRLAAALGDLPLAIEQTSAYMDVTGVPVPGYLELLRTDAAALIRQGHVRHHRGTLATLWNPALRALAREHPAARQLLGVLVHLAPEPVPLDLFTAHPEVLPPPLAAAVTRPVEFANAVGALVDHYLVRRTAGELRFAHDLVRHSVRVALSREHDDAPGLSGMRVPGPFTDMPLIALDLLAAHLPGRIADAPEDLSRWQALLPHVLAACAADHPTSATAWLLDRAATFLHVHDRPEEAEPLFARAVAIAETVYGPEHPNVATCLTNYGGLLRDLGRPADALPLLERARAVDSVSEPGPRSVAANLSGIGLVLLDLGRPGEARPVLEDAFAITLEANGPGHPDVAVARRRLEAAAESEAAAAYHRRSPPLARKRLRG</sequence>
<dbReference type="Pfam" id="PF13424">
    <property type="entry name" value="TPR_12"/>
    <property type="match status" value="1"/>
</dbReference>
<feature type="region of interest" description="Disordered" evidence="1">
    <location>
        <begin position="692"/>
        <end position="712"/>
    </location>
</feature>
<dbReference type="InterPro" id="IPR011990">
    <property type="entry name" value="TPR-like_helical_dom_sf"/>
</dbReference>
<keyword evidence="4" id="KW-1185">Reference proteome</keyword>
<feature type="domain" description="TIR" evidence="2">
    <location>
        <begin position="10"/>
        <end position="142"/>
    </location>
</feature>
<evidence type="ECO:0000259" key="2">
    <source>
        <dbReference type="PROSITE" id="PS50104"/>
    </source>
</evidence>
<dbReference type="Pfam" id="PF13676">
    <property type="entry name" value="TIR_2"/>
    <property type="match status" value="1"/>
</dbReference>
<dbReference type="Gene3D" id="1.25.40.10">
    <property type="entry name" value="Tetratricopeptide repeat domain"/>
    <property type="match status" value="1"/>
</dbReference>
<gene>
    <name evidence="3" type="ORF">FHS29_001267</name>
</gene>
<accession>A0A841CEW2</accession>
<dbReference type="Gene3D" id="3.40.50.10140">
    <property type="entry name" value="Toll/interleukin-1 receptor homology (TIR) domain"/>
    <property type="match status" value="1"/>
</dbReference>
<dbReference type="SMART" id="SM00255">
    <property type="entry name" value="TIR"/>
    <property type="match status" value="1"/>
</dbReference>
<proteinExistence type="predicted"/>
<dbReference type="InterPro" id="IPR000157">
    <property type="entry name" value="TIR_dom"/>
</dbReference>
<evidence type="ECO:0000313" key="4">
    <source>
        <dbReference type="Proteomes" id="UP000547510"/>
    </source>
</evidence>
<dbReference type="Pfam" id="PF13374">
    <property type="entry name" value="TPR_10"/>
    <property type="match status" value="1"/>
</dbReference>
<organism evidence="3 4">
    <name type="scientific">Saccharothrix tamanrassetensis</name>
    <dbReference type="NCBI Taxonomy" id="1051531"/>
    <lineage>
        <taxon>Bacteria</taxon>
        <taxon>Bacillati</taxon>
        <taxon>Actinomycetota</taxon>
        <taxon>Actinomycetes</taxon>
        <taxon>Pseudonocardiales</taxon>
        <taxon>Pseudonocardiaceae</taxon>
        <taxon>Saccharothrix</taxon>
    </lineage>
</organism>
<dbReference type="PROSITE" id="PS50104">
    <property type="entry name" value="TIR"/>
    <property type="match status" value="1"/>
</dbReference>
<dbReference type="Gene3D" id="3.40.50.300">
    <property type="entry name" value="P-loop containing nucleotide triphosphate hydrolases"/>
    <property type="match status" value="1"/>
</dbReference>
<dbReference type="InterPro" id="IPR035897">
    <property type="entry name" value="Toll_tir_struct_dom_sf"/>
</dbReference>
<dbReference type="Proteomes" id="UP000547510">
    <property type="component" value="Unassembled WGS sequence"/>
</dbReference>
<comment type="caution">
    <text evidence="3">The sequence shown here is derived from an EMBL/GenBank/DDBJ whole genome shotgun (WGS) entry which is preliminary data.</text>
</comment>
<dbReference type="GO" id="GO:0007165">
    <property type="term" value="P:signal transduction"/>
    <property type="evidence" value="ECO:0007669"/>
    <property type="project" value="InterPro"/>
</dbReference>
<protein>
    <recommendedName>
        <fullName evidence="2">TIR domain-containing protein</fullName>
    </recommendedName>
</protein>
<dbReference type="SUPFAM" id="SSF52540">
    <property type="entry name" value="P-loop containing nucleoside triphosphate hydrolases"/>
    <property type="match status" value="1"/>
</dbReference>
<dbReference type="SUPFAM" id="SSF52200">
    <property type="entry name" value="Toll/Interleukin receptor TIR domain"/>
    <property type="match status" value="1"/>
</dbReference>
<dbReference type="AlphaFoldDB" id="A0A841CEW2"/>
<dbReference type="RefSeq" id="WP_184689143.1">
    <property type="nucleotide sequence ID" value="NZ_JACHJN010000002.1"/>
</dbReference>
<feature type="compositionally biased region" description="Basic residues" evidence="1">
    <location>
        <begin position="698"/>
        <end position="712"/>
    </location>
</feature>
<dbReference type="PANTHER" id="PTHR35205:SF1">
    <property type="entry name" value="ZU5 DOMAIN-CONTAINING PROTEIN"/>
    <property type="match status" value="1"/>
</dbReference>
<dbReference type="SUPFAM" id="SSF48452">
    <property type="entry name" value="TPR-like"/>
    <property type="match status" value="1"/>
</dbReference>
<dbReference type="EMBL" id="JACHJN010000002">
    <property type="protein sequence ID" value="MBB5954697.1"/>
    <property type="molecule type" value="Genomic_DNA"/>
</dbReference>
<dbReference type="PANTHER" id="PTHR35205">
    <property type="entry name" value="NB-ARC AND TPR DOMAIN PROTEIN"/>
    <property type="match status" value="1"/>
</dbReference>